<evidence type="ECO:0000313" key="9">
    <source>
        <dbReference type="Proteomes" id="UP000286045"/>
    </source>
</evidence>
<accession>A0A439D327</accession>
<reference evidence="8 9" key="1">
    <citation type="submission" date="2018-12" db="EMBL/GenBank/DDBJ databases">
        <title>Draft genome sequence of Xylaria grammica IHI A82.</title>
        <authorList>
            <person name="Buettner E."/>
            <person name="Kellner H."/>
        </authorList>
    </citation>
    <scope>NUCLEOTIDE SEQUENCE [LARGE SCALE GENOMIC DNA]</scope>
    <source>
        <strain evidence="8 9">IHI A82</strain>
    </source>
</reference>
<keyword evidence="4 6" id="KW-0472">Membrane</keyword>
<feature type="transmembrane region" description="Helical" evidence="6">
    <location>
        <begin position="21"/>
        <end position="40"/>
    </location>
</feature>
<dbReference type="InterPro" id="IPR049326">
    <property type="entry name" value="Rhodopsin_dom_fungi"/>
</dbReference>
<evidence type="ECO:0000256" key="2">
    <source>
        <dbReference type="ARBA" id="ARBA00022692"/>
    </source>
</evidence>
<feature type="transmembrane region" description="Helical" evidence="6">
    <location>
        <begin position="130"/>
        <end position="152"/>
    </location>
</feature>
<name>A0A439D327_9PEZI</name>
<dbReference type="AlphaFoldDB" id="A0A439D327"/>
<dbReference type="EMBL" id="RYZI01000189">
    <property type="protein sequence ID" value="RWA08671.1"/>
    <property type="molecule type" value="Genomic_DNA"/>
</dbReference>
<feature type="transmembrane region" description="Helical" evidence="6">
    <location>
        <begin position="98"/>
        <end position="118"/>
    </location>
</feature>
<dbReference type="STRING" id="363999.A0A439D327"/>
<gene>
    <name evidence="8" type="ORF">EKO27_g6437</name>
</gene>
<dbReference type="Pfam" id="PF20684">
    <property type="entry name" value="Fung_rhodopsin"/>
    <property type="match status" value="1"/>
</dbReference>
<dbReference type="InterPro" id="IPR052337">
    <property type="entry name" value="SAT4-like"/>
</dbReference>
<dbReference type="Proteomes" id="UP000286045">
    <property type="component" value="Unassembled WGS sequence"/>
</dbReference>
<feature type="transmembrane region" description="Helical" evidence="6">
    <location>
        <begin position="242"/>
        <end position="262"/>
    </location>
</feature>
<evidence type="ECO:0000313" key="8">
    <source>
        <dbReference type="EMBL" id="RWA08671.1"/>
    </source>
</evidence>
<comment type="caution">
    <text evidence="8">The sequence shown here is derived from an EMBL/GenBank/DDBJ whole genome shotgun (WGS) entry which is preliminary data.</text>
</comment>
<feature type="domain" description="Rhodopsin" evidence="7">
    <location>
        <begin position="36"/>
        <end position="272"/>
    </location>
</feature>
<evidence type="ECO:0000256" key="6">
    <source>
        <dbReference type="SAM" id="Phobius"/>
    </source>
</evidence>
<protein>
    <recommendedName>
        <fullName evidence="7">Rhodopsin domain-containing protein</fullName>
    </recommendedName>
</protein>
<organism evidence="8 9">
    <name type="scientific">Xylaria grammica</name>
    <dbReference type="NCBI Taxonomy" id="363999"/>
    <lineage>
        <taxon>Eukaryota</taxon>
        <taxon>Fungi</taxon>
        <taxon>Dikarya</taxon>
        <taxon>Ascomycota</taxon>
        <taxon>Pezizomycotina</taxon>
        <taxon>Sordariomycetes</taxon>
        <taxon>Xylariomycetidae</taxon>
        <taxon>Xylariales</taxon>
        <taxon>Xylariaceae</taxon>
        <taxon>Xylaria</taxon>
    </lineage>
</organism>
<evidence type="ECO:0000256" key="5">
    <source>
        <dbReference type="ARBA" id="ARBA00038359"/>
    </source>
</evidence>
<keyword evidence="2 6" id="KW-0812">Transmembrane</keyword>
<feature type="transmembrane region" description="Helical" evidence="6">
    <location>
        <begin position="208"/>
        <end position="230"/>
    </location>
</feature>
<evidence type="ECO:0000256" key="3">
    <source>
        <dbReference type="ARBA" id="ARBA00022989"/>
    </source>
</evidence>
<evidence type="ECO:0000256" key="4">
    <source>
        <dbReference type="ARBA" id="ARBA00023136"/>
    </source>
</evidence>
<dbReference type="GO" id="GO:0016020">
    <property type="term" value="C:membrane"/>
    <property type="evidence" value="ECO:0007669"/>
    <property type="project" value="UniProtKB-SubCell"/>
</dbReference>
<comment type="similarity">
    <text evidence="5">Belongs to the SAT4 family.</text>
</comment>
<keyword evidence="9" id="KW-1185">Reference proteome</keyword>
<evidence type="ECO:0000259" key="7">
    <source>
        <dbReference type="Pfam" id="PF20684"/>
    </source>
</evidence>
<feature type="transmembrane region" description="Helical" evidence="6">
    <location>
        <begin position="47"/>
        <end position="66"/>
    </location>
</feature>
<dbReference type="PANTHER" id="PTHR33048:SF146">
    <property type="entry name" value="INTEGRAL MEMBRANE PROTEIN"/>
    <property type="match status" value="1"/>
</dbReference>
<proteinExistence type="inferred from homology"/>
<evidence type="ECO:0000256" key="1">
    <source>
        <dbReference type="ARBA" id="ARBA00004141"/>
    </source>
</evidence>
<feature type="transmembrane region" description="Helical" evidence="6">
    <location>
        <begin position="172"/>
        <end position="196"/>
    </location>
</feature>
<sequence>MDQDQKAAPAGDIGNHILPKVIVIFTGILALIALTIRLVARKMMRRLGIADVLLVLSMVFYIVHHYNAYQAAIYPGLGVHQWEFNPELASASHYNFKIGSIFFGLNIVFLKIAILLDWMHTFVPTGTRNALFWILHGLIWSNAVFYFIGTFIEGFQCPPEEVGTPKCNIDVAKYNLASGVINVVSDLTILIAPHWVIWRLNLSRARKIGVSVLFVIGALATGSAIARVIYVTNAYKTGDILFNVMTINLWAIAEQTFGYLVIGVPALPKVLKDSPCAKHLGSLVRSRSKQTLNPSGYLDRGTWPSSTPRRYRDVWEIGDVDTHVLVTIQGGEGKEISVPHSAQLHGREESRNSSVEAEFGDYTQAGSTTTSRMALILATALPNPHAALAGLGGLLPFVLHT</sequence>
<dbReference type="PANTHER" id="PTHR33048">
    <property type="entry name" value="PTH11-LIKE INTEGRAL MEMBRANE PROTEIN (AFU_ORTHOLOGUE AFUA_5G11245)"/>
    <property type="match status" value="1"/>
</dbReference>
<comment type="subcellular location">
    <subcellularLocation>
        <location evidence="1">Membrane</location>
        <topology evidence="1">Multi-pass membrane protein</topology>
    </subcellularLocation>
</comment>
<keyword evidence="3 6" id="KW-1133">Transmembrane helix</keyword>